<dbReference type="GO" id="GO:0051301">
    <property type="term" value="P:cell division"/>
    <property type="evidence" value="ECO:0007669"/>
    <property type="project" value="UniProtKB-KW"/>
</dbReference>
<comment type="similarity">
    <text evidence="16">Belongs to the SEDS family. FtsW subfamily.</text>
</comment>
<keyword evidence="8" id="KW-0133">Cell shape</keyword>
<evidence type="ECO:0000256" key="18">
    <source>
        <dbReference type="ARBA" id="ARBA00041418"/>
    </source>
</evidence>
<comment type="pathway">
    <text evidence="2">Cell wall biogenesis; peptidoglycan biosynthesis.</text>
</comment>
<evidence type="ECO:0000313" key="23">
    <source>
        <dbReference type="EMBL" id="KFI73091.1"/>
    </source>
</evidence>
<keyword evidence="24" id="KW-1185">Reference proteome</keyword>
<reference evidence="23 24" key="1">
    <citation type="submission" date="2014-03" db="EMBL/GenBank/DDBJ databases">
        <title>Genomics of Bifidobacteria.</title>
        <authorList>
            <person name="Ventura M."/>
            <person name="Milani C."/>
            <person name="Lugli G.A."/>
        </authorList>
    </citation>
    <scope>NUCLEOTIDE SEQUENCE [LARGE SCALE GENOMIC DNA]</scope>
    <source>
        <strain evidence="23 24">LMG 11592</strain>
    </source>
</reference>
<evidence type="ECO:0000256" key="10">
    <source>
        <dbReference type="ARBA" id="ARBA00022989"/>
    </source>
</evidence>
<keyword evidence="4" id="KW-0132">Cell division</keyword>
<feature type="transmembrane region" description="Helical" evidence="22">
    <location>
        <begin position="341"/>
        <end position="363"/>
    </location>
</feature>
<keyword evidence="10 22" id="KW-1133">Transmembrane helix</keyword>
<feature type="transmembrane region" description="Helical" evidence="22">
    <location>
        <begin position="280"/>
        <end position="301"/>
    </location>
</feature>
<evidence type="ECO:0000313" key="24">
    <source>
        <dbReference type="Proteomes" id="UP000029014"/>
    </source>
</evidence>
<evidence type="ECO:0000256" key="13">
    <source>
        <dbReference type="ARBA" id="ARBA00023316"/>
    </source>
</evidence>
<evidence type="ECO:0000256" key="17">
    <source>
        <dbReference type="ARBA" id="ARBA00041185"/>
    </source>
</evidence>
<feature type="transmembrane region" description="Helical" evidence="22">
    <location>
        <begin position="112"/>
        <end position="132"/>
    </location>
</feature>
<dbReference type="PANTHER" id="PTHR30474">
    <property type="entry name" value="CELL CYCLE PROTEIN"/>
    <property type="match status" value="1"/>
</dbReference>
<proteinExistence type="inferred from homology"/>
<evidence type="ECO:0000256" key="5">
    <source>
        <dbReference type="ARBA" id="ARBA00022676"/>
    </source>
</evidence>
<dbReference type="GO" id="GO:0032153">
    <property type="term" value="C:cell division site"/>
    <property type="evidence" value="ECO:0007669"/>
    <property type="project" value="TreeGrafter"/>
</dbReference>
<gene>
    <name evidence="23" type="ORF">BMIN_0815</name>
</gene>
<dbReference type="eggNOG" id="COG0772">
    <property type="taxonomic scope" value="Bacteria"/>
</dbReference>
<name>A0A087BPZ1_9BIFI</name>
<feature type="transmembrane region" description="Helical" evidence="22">
    <location>
        <begin position="308"/>
        <end position="335"/>
    </location>
</feature>
<dbReference type="GO" id="GO:0009252">
    <property type="term" value="P:peptidoglycan biosynthetic process"/>
    <property type="evidence" value="ECO:0007669"/>
    <property type="project" value="UniProtKB-KW"/>
</dbReference>
<dbReference type="EMBL" id="JGZD01000008">
    <property type="protein sequence ID" value="KFI73091.1"/>
    <property type="molecule type" value="Genomic_DNA"/>
</dbReference>
<keyword evidence="11 22" id="KW-0472">Membrane</keyword>
<dbReference type="GO" id="GO:0071555">
    <property type="term" value="P:cell wall organization"/>
    <property type="evidence" value="ECO:0007669"/>
    <property type="project" value="UniProtKB-KW"/>
</dbReference>
<dbReference type="Pfam" id="PF01098">
    <property type="entry name" value="FTSW_RODA_SPOVE"/>
    <property type="match status" value="1"/>
</dbReference>
<feature type="transmembrane region" description="Helical" evidence="22">
    <location>
        <begin position="72"/>
        <end position="92"/>
    </location>
</feature>
<evidence type="ECO:0000256" key="21">
    <source>
        <dbReference type="ARBA" id="ARBA00049966"/>
    </source>
</evidence>
<evidence type="ECO:0000256" key="15">
    <source>
        <dbReference type="ARBA" id="ARBA00033270"/>
    </source>
</evidence>
<keyword evidence="12" id="KW-0131">Cell cycle</keyword>
<evidence type="ECO:0000256" key="4">
    <source>
        <dbReference type="ARBA" id="ARBA00022618"/>
    </source>
</evidence>
<dbReference type="GO" id="GO:0008955">
    <property type="term" value="F:peptidoglycan glycosyltransferase activity"/>
    <property type="evidence" value="ECO:0007669"/>
    <property type="project" value="UniProtKB-EC"/>
</dbReference>
<dbReference type="GO" id="GO:0008360">
    <property type="term" value="P:regulation of cell shape"/>
    <property type="evidence" value="ECO:0007669"/>
    <property type="project" value="UniProtKB-KW"/>
</dbReference>
<dbReference type="GO" id="GO:0015648">
    <property type="term" value="F:lipid-linked peptidoglycan transporter activity"/>
    <property type="evidence" value="ECO:0007669"/>
    <property type="project" value="TreeGrafter"/>
</dbReference>
<dbReference type="PANTHER" id="PTHR30474:SF2">
    <property type="entry name" value="PEPTIDOGLYCAN GLYCOSYLTRANSFERASE FTSW-RELATED"/>
    <property type="match status" value="1"/>
</dbReference>
<feature type="transmembrane region" description="Helical" evidence="22">
    <location>
        <begin position="144"/>
        <end position="161"/>
    </location>
</feature>
<evidence type="ECO:0000256" key="12">
    <source>
        <dbReference type="ARBA" id="ARBA00023306"/>
    </source>
</evidence>
<evidence type="ECO:0000256" key="14">
    <source>
        <dbReference type="ARBA" id="ARBA00032370"/>
    </source>
</evidence>
<protein>
    <recommendedName>
        <fullName evidence="17">Probable peptidoglycan glycosyltransferase FtsW</fullName>
        <ecNumber evidence="19">2.4.99.28</ecNumber>
    </recommendedName>
    <alternativeName>
        <fullName evidence="18">Cell division protein FtsW</fullName>
    </alternativeName>
    <alternativeName>
        <fullName evidence="15">Cell wall polymerase</fullName>
    </alternativeName>
    <alternativeName>
        <fullName evidence="14">Peptidoglycan polymerase</fullName>
    </alternativeName>
</protein>
<evidence type="ECO:0000256" key="8">
    <source>
        <dbReference type="ARBA" id="ARBA00022960"/>
    </source>
</evidence>
<keyword evidence="9" id="KW-0573">Peptidoglycan synthesis</keyword>
<evidence type="ECO:0000256" key="11">
    <source>
        <dbReference type="ARBA" id="ARBA00023136"/>
    </source>
</evidence>
<evidence type="ECO:0000256" key="20">
    <source>
        <dbReference type="ARBA" id="ARBA00049902"/>
    </source>
</evidence>
<evidence type="ECO:0000256" key="9">
    <source>
        <dbReference type="ARBA" id="ARBA00022984"/>
    </source>
</evidence>
<dbReference type="STRING" id="1693.BMIN_0815"/>
<dbReference type="InterPro" id="IPR013437">
    <property type="entry name" value="FtsW"/>
</dbReference>
<sequence>MRRLLNPLWCYHGFRLSVITLTCFGVIMVFSSSSVIMVSAGLSPWHQAITQCVYCVIGIVAGVAAMHMPVDWYRRFAGVLLGLAVVLQLITFTPLGVSVNGNAGWVGIPGKFTMQPAEFMKLMLCIWLPRAMQQASQRFKRDGMVAYVWPAFFFGVCLLTVLGGKDVGTAMILVIIGAAAFLVGGFPLRWLLGIFGVLALSIGVIVVSSPNRMNRILAAYQSCTNEQAQEVCYQAIRAKYAMASGGFFGVGIGNSKEKWNYLPEAHNDFIFAIIGEETGFLGAALVILLFVVLGWCLICVAMRTRDRYAAVVMVCIATWIVGQGLVNIMVVVGLLPVMGVPLPFVSAGGSSLIMCLMAAGVAVSMMRSQDQIRDYATALSS</sequence>
<dbReference type="EC" id="2.4.99.28" evidence="19"/>
<dbReference type="PROSITE" id="PS00428">
    <property type="entry name" value="FTSW_RODA_SPOVE"/>
    <property type="match status" value="1"/>
</dbReference>
<dbReference type="RefSeq" id="WP_033395458.1">
    <property type="nucleotide sequence ID" value="NZ_JGZD01000008.1"/>
</dbReference>
<keyword evidence="6" id="KW-0808">Transferase</keyword>
<keyword evidence="3" id="KW-1003">Cell membrane</keyword>
<keyword evidence="5" id="KW-0328">Glycosyltransferase</keyword>
<keyword evidence="7 22" id="KW-0812">Transmembrane</keyword>
<accession>A0A087BPZ1</accession>
<comment type="function">
    <text evidence="21">Peptidoglycan polymerase that is essential for cell division.</text>
</comment>
<comment type="subcellular location">
    <subcellularLocation>
        <location evidence="1">Cell membrane</location>
        <topology evidence="1">Multi-pass membrane protein</topology>
    </subcellularLocation>
</comment>
<keyword evidence="13" id="KW-0961">Cell wall biogenesis/degradation</keyword>
<evidence type="ECO:0000256" key="22">
    <source>
        <dbReference type="SAM" id="Phobius"/>
    </source>
</evidence>
<evidence type="ECO:0000256" key="7">
    <source>
        <dbReference type="ARBA" id="ARBA00022692"/>
    </source>
</evidence>
<evidence type="ECO:0000256" key="16">
    <source>
        <dbReference type="ARBA" id="ARBA00038053"/>
    </source>
</evidence>
<dbReference type="InterPro" id="IPR018365">
    <property type="entry name" value="Cell_cycle_FtsW-rel_CS"/>
</dbReference>
<evidence type="ECO:0000256" key="19">
    <source>
        <dbReference type="ARBA" id="ARBA00044770"/>
    </source>
</evidence>
<organism evidence="23 24">
    <name type="scientific">Bifidobacterium minimum</name>
    <dbReference type="NCBI Taxonomy" id="1693"/>
    <lineage>
        <taxon>Bacteria</taxon>
        <taxon>Bacillati</taxon>
        <taxon>Actinomycetota</taxon>
        <taxon>Actinomycetes</taxon>
        <taxon>Bifidobacteriales</taxon>
        <taxon>Bifidobacteriaceae</taxon>
        <taxon>Bifidobacterium</taxon>
    </lineage>
</organism>
<feature type="transmembrane region" description="Helical" evidence="22">
    <location>
        <begin position="167"/>
        <end position="183"/>
    </location>
</feature>
<feature type="transmembrane region" description="Helical" evidence="22">
    <location>
        <begin position="21"/>
        <end position="42"/>
    </location>
</feature>
<evidence type="ECO:0000256" key="2">
    <source>
        <dbReference type="ARBA" id="ARBA00004752"/>
    </source>
</evidence>
<comment type="catalytic activity">
    <reaction evidence="20">
        <text>[GlcNAc-(1-&gt;4)-Mur2Ac(oyl-L-Ala-gamma-D-Glu-L-Lys-D-Ala-D-Ala)](n)-di-trans,octa-cis-undecaprenyl diphosphate + beta-D-GlcNAc-(1-&gt;4)-Mur2Ac(oyl-L-Ala-gamma-D-Glu-L-Lys-D-Ala-D-Ala)-di-trans,octa-cis-undecaprenyl diphosphate = [GlcNAc-(1-&gt;4)-Mur2Ac(oyl-L-Ala-gamma-D-Glu-L-Lys-D-Ala-D-Ala)](n+1)-di-trans,octa-cis-undecaprenyl diphosphate + di-trans,octa-cis-undecaprenyl diphosphate + H(+)</text>
        <dbReference type="Rhea" id="RHEA:23708"/>
        <dbReference type="Rhea" id="RHEA-COMP:9602"/>
        <dbReference type="Rhea" id="RHEA-COMP:9603"/>
        <dbReference type="ChEBI" id="CHEBI:15378"/>
        <dbReference type="ChEBI" id="CHEBI:58405"/>
        <dbReference type="ChEBI" id="CHEBI:60033"/>
        <dbReference type="ChEBI" id="CHEBI:78435"/>
        <dbReference type="EC" id="2.4.99.28"/>
    </reaction>
</comment>
<dbReference type="NCBIfam" id="TIGR02614">
    <property type="entry name" value="ftsW"/>
    <property type="match status" value="1"/>
</dbReference>
<evidence type="ECO:0000256" key="3">
    <source>
        <dbReference type="ARBA" id="ARBA00022475"/>
    </source>
</evidence>
<dbReference type="AlphaFoldDB" id="A0A087BPZ1"/>
<evidence type="ECO:0000256" key="6">
    <source>
        <dbReference type="ARBA" id="ARBA00022679"/>
    </source>
</evidence>
<evidence type="ECO:0000256" key="1">
    <source>
        <dbReference type="ARBA" id="ARBA00004651"/>
    </source>
</evidence>
<feature type="transmembrane region" description="Helical" evidence="22">
    <location>
        <begin position="190"/>
        <end position="208"/>
    </location>
</feature>
<feature type="transmembrane region" description="Helical" evidence="22">
    <location>
        <begin position="48"/>
        <end position="65"/>
    </location>
</feature>
<dbReference type="InterPro" id="IPR001182">
    <property type="entry name" value="FtsW/RodA"/>
</dbReference>
<dbReference type="GO" id="GO:0005886">
    <property type="term" value="C:plasma membrane"/>
    <property type="evidence" value="ECO:0007669"/>
    <property type="project" value="UniProtKB-SubCell"/>
</dbReference>
<dbReference type="Proteomes" id="UP000029014">
    <property type="component" value="Unassembled WGS sequence"/>
</dbReference>
<comment type="caution">
    <text evidence="23">The sequence shown here is derived from an EMBL/GenBank/DDBJ whole genome shotgun (WGS) entry which is preliminary data.</text>
</comment>